<dbReference type="InterPro" id="IPR003115">
    <property type="entry name" value="ParB_N"/>
</dbReference>
<dbReference type="SMART" id="SM00470">
    <property type="entry name" value="ParB"/>
    <property type="match status" value="1"/>
</dbReference>
<dbReference type="PANTHER" id="PTHR33375:SF7">
    <property type="entry name" value="CHROMOSOME 2-PARTITIONING PROTEIN PARB-RELATED"/>
    <property type="match status" value="1"/>
</dbReference>
<dbReference type="EMBL" id="NIPV01000097">
    <property type="protein sequence ID" value="OWJ72390.1"/>
    <property type="molecule type" value="Genomic_DNA"/>
</dbReference>
<proteinExistence type="predicted"/>
<dbReference type="InterPro" id="IPR050336">
    <property type="entry name" value="Chromosome_partition/occlusion"/>
</dbReference>
<evidence type="ECO:0000313" key="2">
    <source>
        <dbReference type="EMBL" id="OWJ72390.1"/>
    </source>
</evidence>
<dbReference type="InterPro" id="IPR041468">
    <property type="entry name" value="HTH_ParB/Spo0J"/>
</dbReference>
<reference evidence="2 3" key="1">
    <citation type="submission" date="2016-11" db="EMBL/GenBank/DDBJ databases">
        <title>Comparison of Traditional DNA-DNA Hybridization with In Silico Genomic Analysis.</title>
        <authorList>
            <person name="Nicholson A.C."/>
            <person name="Sammons S."/>
            <person name="Humrighouse B.W."/>
            <person name="Graziano J."/>
            <person name="Lasker B."/>
            <person name="Whitney A.M."/>
            <person name="Mcquiston J.R."/>
        </authorList>
    </citation>
    <scope>NUCLEOTIDE SEQUENCE [LARGE SCALE GENOMIC DNA]</scope>
    <source>
        <strain evidence="2 3">H1892</strain>
    </source>
</reference>
<comment type="caution">
    <text evidence="2">The sequence shown here is derived from an EMBL/GenBank/DDBJ whole genome shotgun (WGS) entry which is preliminary data.</text>
</comment>
<protein>
    <submittedName>
        <fullName evidence="2">Chromosome partitioning protein ParB</fullName>
    </submittedName>
</protein>
<organism evidence="2 3">
    <name type="scientific">Haematobacter missouriensis</name>
    <dbReference type="NCBI Taxonomy" id="366616"/>
    <lineage>
        <taxon>Bacteria</taxon>
        <taxon>Pseudomonadati</taxon>
        <taxon>Pseudomonadota</taxon>
        <taxon>Alphaproteobacteria</taxon>
        <taxon>Rhodobacterales</taxon>
        <taxon>Paracoccaceae</taxon>
        <taxon>Haematobacter</taxon>
    </lineage>
</organism>
<dbReference type="Pfam" id="PF17762">
    <property type="entry name" value="HTH_ParB"/>
    <property type="match status" value="1"/>
</dbReference>
<gene>
    <name evidence="2" type="ORF">CDV53_17490</name>
</gene>
<dbReference type="Proteomes" id="UP000214673">
    <property type="component" value="Unassembled WGS sequence"/>
</dbReference>
<name>A0ABX3ZPK7_9RHOB</name>
<dbReference type="SUPFAM" id="SSF109709">
    <property type="entry name" value="KorB DNA-binding domain-like"/>
    <property type="match status" value="1"/>
</dbReference>
<evidence type="ECO:0000259" key="1">
    <source>
        <dbReference type="SMART" id="SM00470"/>
    </source>
</evidence>
<keyword evidence="3" id="KW-1185">Reference proteome</keyword>
<accession>A0ABX3ZPK7</accession>
<sequence>MAEPVTALVPLADLYIHPFNTRSTPPDAEIEALADSIDQMGLLQNLSGYDDAAWLEGGIGGIGIVAGGRRLRALQLLTDRAGKTRDSVTVPVLITKDGDTARLWASAENAARQPLHPADEVRAYARMSDTGAQPAMIAKAFAVTERHVRQRMTLATLPIAALDALRADQITLDQAGALTSAQSEEALLAELRRVLSSRWSVSAADIRRNLLPRGIPLDDRRVKWLGLDAYRNAGGVIQEDLFSDDARILDEALLDKLFGDRLEKCTEFNRCKGYAWVKIHAKDAWIPFDLIEKLARVDLVPVELPEADAAELETLTEADDLTEEEYARLQELEDRAAGDISDEDRAVAGIYLYVDARGELKTSGPWREKPQASGSDEVATAKVETLPQSLTEDMRRTQRLAIQTALLGKPELVLDLLTVALTAPVWNWQCPLSISPSLSPIAPEKADATVIDDRLTDAVNDGKAMRVRDLSLTHLTDIQAMPKKDRNARLTAALARLFTPATGDFGASVARLAGADIRKVWTPTADNYFSRLPVARLDRIWSELVPDGGPDGDGWMAMKKALKAKDLDRLFRDPDFRSALFLSKDDGKRIDAWVPAEMEWPMPSGQADAQEEAA</sequence>
<dbReference type="InterPro" id="IPR036086">
    <property type="entry name" value="ParB/Sulfiredoxin_sf"/>
</dbReference>
<dbReference type="Gene3D" id="1.10.10.2830">
    <property type="match status" value="1"/>
</dbReference>
<evidence type="ECO:0000313" key="3">
    <source>
        <dbReference type="Proteomes" id="UP000214673"/>
    </source>
</evidence>
<dbReference type="PANTHER" id="PTHR33375">
    <property type="entry name" value="CHROMOSOME-PARTITIONING PROTEIN PARB-RELATED"/>
    <property type="match status" value="1"/>
</dbReference>
<dbReference type="SUPFAM" id="SSF110849">
    <property type="entry name" value="ParB/Sulfiredoxin"/>
    <property type="match status" value="1"/>
</dbReference>
<dbReference type="RefSeq" id="WP_035741169.1">
    <property type="nucleotide sequence ID" value="NZ_JFGS01000001.1"/>
</dbReference>
<dbReference type="Gene3D" id="3.90.1530.30">
    <property type="match status" value="1"/>
</dbReference>
<feature type="domain" description="ParB-like N-terminal" evidence="1">
    <location>
        <begin position="7"/>
        <end position="110"/>
    </location>
</feature>